<evidence type="ECO:0000313" key="1">
    <source>
        <dbReference type="EMBL" id="KAF5187173.1"/>
    </source>
</evidence>
<sequence>MRMGLIIQLRGLGRASFLRYGFLHLFMSLKAMELRDKVKFTDLLHFMGGVCRRRISLEDAAATTEDGTDSICGLIVSIR</sequence>
<dbReference type="Proteomes" id="UP000554482">
    <property type="component" value="Unassembled WGS sequence"/>
</dbReference>
<reference evidence="1 2" key="1">
    <citation type="submission" date="2020-06" db="EMBL/GenBank/DDBJ databases">
        <title>Transcriptomic and genomic resources for Thalictrum thalictroides and T. hernandezii: Facilitating candidate gene discovery in an emerging model plant lineage.</title>
        <authorList>
            <person name="Arias T."/>
            <person name="Riano-Pachon D.M."/>
            <person name="Di Stilio V.S."/>
        </authorList>
    </citation>
    <scope>NUCLEOTIDE SEQUENCE [LARGE SCALE GENOMIC DNA]</scope>
    <source>
        <strain evidence="2">cv. WT478/WT964</strain>
        <tissue evidence="1">Leaves</tissue>
    </source>
</reference>
<dbReference type="AlphaFoldDB" id="A0A7J6VQM9"/>
<comment type="caution">
    <text evidence="1">The sequence shown here is derived from an EMBL/GenBank/DDBJ whole genome shotgun (WGS) entry which is preliminary data.</text>
</comment>
<dbReference type="EMBL" id="JABWDY010028337">
    <property type="protein sequence ID" value="KAF5187173.1"/>
    <property type="molecule type" value="Genomic_DNA"/>
</dbReference>
<accession>A0A7J6VQM9</accession>
<protein>
    <submittedName>
        <fullName evidence="1">Uncharacterized protein</fullName>
    </submittedName>
</protein>
<name>A0A7J6VQM9_THATH</name>
<organism evidence="1 2">
    <name type="scientific">Thalictrum thalictroides</name>
    <name type="common">Rue-anemone</name>
    <name type="synonym">Anemone thalictroides</name>
    <dbReference type="NCBI Taxonomy" id="46969"/>
    <lineage>
        <taxon>Eukaryota</taxon>
        <taxon>Viridiplantae</taxon>
        <taxon>Streptophyta</taxon>
        <taxon>Embryophyta</taxon>
        <taxon>Tracheophyta</taxon>
        <taxon>Spermatophyta</taxon>
        <taxon>Magnoliopsida</taxon>
        <taxon>Ranunculales</taxon>
        <taxon>Ranunculaceae</taxon>
        <taxon>Thalictroideae</taxon>
        <taxon>Thalictrum</taxon>
    </lineage>
</organism>
<evidence type="ECO:0000313" key="2">
    <source>
        <dbReference type="Proteomes" id="UP000554482"/>
    </source>
</evidence>
<keyword evidence="2" id="KW-1185">Reference proteome</keyword>
<proteinExistence type="predicted"/>
<gene>
    <name evidence="1" type="ORF">FRX31_023240</name>
</gene>